<protein>
    <submittedName>
        <fullName evidence="2">Transcriptional regulator, MarR family</fullName>
    </submittedName>
</protein>
<dbReference type="Proteomes" id="UP000197065">
    <property type="component" value="Unassembled WGS sequence"/>
</dbReference>
<dbReference type="InterPro" id="IPR039422">
    <property type="entry name" value="MarR/SlyA-like"/>
</dbReference>
<dbReference type="PANTHER" id="PTHR33164:SF95">
    <property type="entry name" value="TRANSCRIPTIONAL REGULATOR"/>
    <property type="match status" value="1"/>
</dbReference>
<proteinExistence type="predicted"/>
<feature type="domain" description="HTH marR-type" evidence="1">
    <location>
        <begin position="17"/>
        <end position="148"/>
    </location>
</feature>
<accession>A0A212RJ12</accession>
<dbReference type="EMBL" id="FYEH01000009">
    <property type="protein sequence ID" value="SNB72418.1"/>
    <property type="molecule type" value="Genomic_DNA"/>
</dbReference>
<dbReference type="RefSeq" id="WP_088562032.1">
    <property type="nucleotide sequence ID" value="NZ_FYEH01000009.1"/>
</dbReference>
<dbReference type="GO" id="GO:0006950">
    <property type="term" value="P:response to stress"/>
    <property type="evidence" value="ECO:0007669"/>
    <property type="project" value="TreeGrafter"/>
</dbReference>
<dbReference type="Gene3D" id="1.10.10.10">
    <property type="entry name" value="Winged helix-like DNA-binding domain superfamily/Winged helix DNA-binding domain"/>
    <property type="match status" value="1"/>
</dbReference>
<reference evidence="2 3" key="1">
    <citation type="submission" date="2017-06" db="EMBL/GenBank/DDBJ databases">
        <authorList>
            <person name="Kim H.J."/>
            <person name="Triplett B.A."/>
        </authorList>
    </citation>
    <scope>NUCLEOTIDE SEQUENCE [LARGE SCALE GENOMIC DNA]</scope>
    <source>
        <strain evidence="2 3">B29T1</strain>
    </source>
</reference>
<name>A0A212RJ12_9PROT</name>
<dbReference type="InterPro" id="IPR036388">
    <property type="entry name" value="WH-like_DNA-bd_sf"/>
</dbReference>
<dbReference type="PROSITE" id="PS50995">
    <property type="entry name" value="HTH_MARR_2"/>
    <property type="match status" value="1"/>
</dbReference>
<gene>
    <name evidence="2" type="ORF">SAMN07250955_10993</name>
</gene>
<dbReference type="InterPro" id="IPR036390">
    <property type="entry name" value="WH_DNA-bd_sf"/>
</dbReference>
<evidence type="ECO:0000313" key="2">
    <source>
        <dbReference type="EMBL" id="SNB72418.1"/>
    </source>
</evidence>
<keyword evidence="3" id="KW-1185">Reference proteome</keyword>
<dbReference type="SUPFAM" id="SSF46785">
    <property type="entry name" value="Winged helix' DNA-binding domain"/>
    <property type="match status" value="1"/>
</dbReference>
<dbReference type="GO" id="GO:0003700">
    <property type="term" value="F:DNA-binding transcription factor activity"/>
    <property type="evidence" value="ECO:0007669"/>
    <property type="project" value="InterPro"/>
</dbReference>
<dbReference type="PRINTS" id="PR00598">
    <property type="entry name" value="HTHMARR"/>
</dbReference>
<evidence type="ECO:0000259" key="1">
    <source>
        <dbReference type="PROSITE" id="PS50995"/>
    </source>
</evidence>
<sequence>MPSIALTQDLRPGFRLEASLGYALRQAGQHHAQLVQSLLPPGLTAPQFTVLVKLYELGSCSQNQLGRHVLMDAATIKGVVDRLRRRDLIEAIADPLDRRRIMLSLSEEGFCLAGELAHAIESAEDGMLGHLDAGEQAQLTALLAKMCQ</sequence>
<dbReference type="PANTHER" id="PTHR33164">
    <property type="entry name" value="TRANSCRIPTIONAL REGULATOR, MARR FAMILY"/>
    <property type="match status" value="1"/>
</dbReference>
<dbReference type="InterPro" id="IPR000835">
    <property type="entry name" value="HTH_MarR-typ"/>
</dbReference>
<dbReference type="SMART" id="SM00347">
    <property type="entry name" value="HTH_MARR"/>
    <property type="match status" value="1"/>
</dbReference>
<dbReference type="OrthoDB" id="9814496at2"/>
<dbReference type="AlphaFoldDB" id="A0A212RJ12"/>
<dbReference type="Pfam" id="PF01047">
    <property type="entry name" value="MarR"/>
    <property type="match status" value="1"/>
</dbReference>
<evidence type="ECO:0000313" key="3">
    <source>
        <dbReference type="Proteomes" id="UP000197065"/>
    </source>
</evidence>
<organism evidence="2 3">
    <name type="scientific">Arboricoccus pini</name>
    <dbReference type="NCBI Taxonomy" id="1963835"/>
    <lineage>
        <taxon>Bacteria</taxon>
        <taxon>Pseudomonadati</taxon>
        <taxon>Pseudomonadota</taxon>
        <taxon>Alphaproteobacteria</taxon>
        <taxon>Geminicoccales</taxon>
        <taxon>Geminicoccaceae</taxon>
        <taxon>Arboricoccus</taxon>
    </lineage>
</organism>